<dbReference type="InterPro" id="IPR036249">
    <property type="entry name" value="Thioredoxin-like_sf"/>
</dbReference>
<evidence type="ECO:0000259" key="2">
    <source>
        <dbReference type="Pfam" id="PF00578"/>
    </source>
</evidence>
<gene>
    <name evidence="3" type="ORF">BA92_13820</name>
    <name evidence="4" type="ORF">IE90_05165</name>
</gene>
<evidence type="ECO:0000313" key="3">
    <source>
        <dbReference type="EMBL" id="KIO42931.1"/>
    </source>
</evidence>
<feature type="chain" id="PRO_5043118882" description="Alkyl hydroperoxide reductase subunit C/ Thiol specific antioxidant domain-containing protein" evidence="1">
    <location>
        <begin position="19"/>
        <end position="268"/>
    </location>
</feature>
<organism evidence="3 6">
    <name type="scientific">Sanguibacteroides justesenii</name>
    <dbReference type="NCBI Taxonomy" id="1547597"/>
    <lineage>
        <taxon>Bacteria</taxon>
        <taxon>Pseudomonadati</taxon>
        <taxon>Bacteroidota</taxon>
        <taxon>Bacteroidia</taxon>
        <taxon>Bacteroidales</taxon>
        <taxon>Porphyromonadaceae</taxon>
        <taxon>Sanguibacteroides</taxon>
    </lineage>
</organism>
<proteinExistence type="predicted"/>
<feature type="domain" description="Alkyl hydroperoxide reductase subunit C/ Thiol specific antioxidant" evidence="2">
    <location>
        <begin position="138"/>
        <end position="251"/>
    </location>
</feature>
<dbReference type="Gene3D" id="3.40.30.10">
    <property type="entry name" value="Glutaredoxin"/>
    <property type="match status" value="1"/>
</dbReference>
<dbReference type="SUPFAM" id="SSF52833">
    <property type="entry name" value="Thioredoxin-like"/>
    <property type="match status" value="1"/>
</dbReference>
<reference evidence="3 6" key="1">
    <citation type="submission" date="2014-07" db="EMBL/GenBank/DDBJ databases">
        <title>Porphyromonadaceae bacterium OUH 308042 = ATCC BAA-2681 = DSM 28342 draft genome.</title>
        <authorList>
            <person name="Sydenham T.V."/>
            <person name="Hasman H."/>
            <person name="Justensen U.S."/>
        </authorList>
    </citation>
    <scope>NUCLEOTIDE SEQUENCE [LARGE SCALE GENOMIC DNA]</scope>
    <source>
        <strain evidence="3 6">OUH 308042</strain>
    </source>
</reference>
<comment type="caution">
    <text evidence="3">The sequence shown here is derived from an EMBL/GenBank/DDBJ whole genome shotgun (WGS) entry which is preliminary data.</text>
</comment>
<dbReference type="AlphaFoldDB" id="A0A0C3RB83"/>
<protein>
    <recommendedName>
        <fullName evidence="2">Alkyl hydroperoxide reductase subunit C/ Thiol specific antioxidant domain-containing protein</fullName>
    </recommendedName>
</protein>
<dbReference type="EMBL" id="JPIT01000016">
    <property type="protein sequence ID" value="KIO46189.1"/>
    <property type="molecule type" value="Genomic_DNA"/>
</dbReference>
<dbReference type="Proteomes" id="UP000031937">
    <property type="component" value="Unassembled WGS sequence"/>
</dbReference>
<dbReference type="GO" id="GO:0016491">
    <property type="term" value="F:oxidoreductase activity"/>
    <property type="evidence" value="ECO:0007669"/>
    <property type="project" value="InterPro"/>
</dbReference>
<accession>A0A0C3RB83</accession>
<dbReference type="EMBL" id="JPIU01000049">
    <property type="protein sequence ID" value="KIO42931.1"/>
    <property type="molecule type" value="Genomic_DNA"/>
</dbReference>
<dbReference type="Pfam" id="PF00578">
    <property type="entry name" value="AhpC-TSA"/>
    <property type="match status" value="1"/>
</dbReference>
<dbReference type="RefSeq" id="WP_052634462.1">
    <property type="nucleotide sequence ID" value="NZ_JPIT01000016.1"/>
</dbReference>
<evidence type="ECO:0000313" key="4">
    <source>
        <dbReference type="EMBL" id="KIO46189.1"/>
    </source>
</evidence>
<evidence type="ECO:0000313" key="5">
    <source>
        <dbReference type="Proteomes" id="UP000031937"/>
    </source>
</evidence>
<dbReference type="GO" id="GO:0016209">
    <property type="term" value="F:antioxidant activity"/>
    <property type="evidence" value="ECO:0007669"/>
    <property type="project" value="InterPro"/>
</dbReference>
<keyword evidence="1" id="KW-0732">Signal</keyword>
<dbReference type="OrthoDB" id="9789406at2"/>
<dbReference type="CDD" id="cd02966">
    <property type="entry name" value="TlpA_like_family"/>
    <property type="match status" value="1"/>
</dbReference>
<keyword evidence="6" id="KW-1185">Reference proteome</keyword>
<evidence type="ECO:0000256" key="1">
    <source>
        <dbReference type="SAM" id="SignalP"/>
    </source>
</evidence>
<dbReference type="InterPro" id="IPR000866">
    <property type="entry name" value="AhpC/TSA"/>
</dbReference>
<evidence type="ECO:0000313" key="6">
    <source>
        <dbReference type="Proteomes" id="UP000031980"/>
    </source>
</evidence>
<sequence length="268" mass="31445">MKYIIILTVFYYTIPAFAQEITEENYLQEDSLVWEKYKVIETRMFQLTEKYPEKRDSLLTVLYEKELPSILRESRNLALKYAAVPSGLKRLFMVRLEIPKDTLSRILKSLSPEIRESFYGKCLHRHIITKQIEEGDLYFDFQGSKENGTEFHLSSLAGKRILLLYGGLGCMGEKGRTYLADLYQKYSDDNFEIVVFWPCSSLEELKEYKKRYPFPYTFVSDFFEDLSPVKITYGTQATPTCFFIDSRGIVKMRSEGFNPILCEQLLKE</sequence>
<dbReference type="Proteomes" id="UP000031980">
    <property type="component" value="Unassembled WGS sequence"/>
</dbReference>
<reference evidence="4 5" key="2">
    <citation type="submission" date="2014-07" db="EMBL/GenBank/DDBJ databases">
        <title>Porphyromonadaceae bacterium OUH 334697 = ATCC BAA-2682 = DSM 28341 draft genome.</title>
        <authorList>
            <person name="Sydenham T.V."/>
            <person name="Hasman H."/>
            <person name="Justesen U.S."/>
        </authorList>
    </citation>
    <scope>NUCLEOTIDE SEQUENCE [LARGE SCALE GENOMIC DNA]</scope>
    <source>
        <strain evidence="4 5">OUH 334697</strain>
    </source>
</reference>
<name>A0A0C3RB83_9PORP</name>
<feature type="signal peptide" evidence="1">
    <location>
        <begin position="1"/>
        <end position="18"/>
    </location>
</feature>